<dbReference type="NCBIfam" id="NF003739">
    <property type="entry name" value="PRK05335.1"/>
    <property type="match status" value="1"/>
</dbReference>
<dbReference type="PANTHER" id="PTHR11806">
    <property type="entry name" value="GLUCOSE INHIBITED DIVISION PROTEIN A"/>
    <property type="match status" value="1"/>
</dbReference>
<dbReference type="Gene3D" id="3.50.50.60">
    <property type="entry name" value="FAD/NAD(P)-binding domain"/>
    <property type="match status" value="2"/>
</dbReference>
<evidence type="ECO:0000256" key="4">
    <source>
        <dbReference type="ARBA" id="ARBA00022630"/>
    </source>
</evidence>
<sequence>MSRVEVIGAGLAGCEAAIQCARRGVPVRLLEMRPAKMTEAHETGDVAELVCSNSLKSNEPENAHGLLKEELRVLGSALLECAERAGVPGGKALVVDRRKFSAEVQSELSRLGVDIERSEVNSLPPMTAWYRARSVVSDPHQPTVDLAENRGQPHGGSRRALEGTDPIFGPVGAGITVIATGPLTSTSMAGALQALLGTEHLFFYDAIAPIVSAESLDMSRVFEGSRYDTGSDYLNCPMTQEEYDRFVTALLEAELYPLHEFEKPRFFEGCLPVEEIARRGRLALAFGPMKPVGLVDPRTGRRPFAVVQLRRENVEGTMHNLVGFQTRLKQGEQERIFKMIPGLEGATFLGFGSIHRNTYLDSPKVLLPTLQTRASPDLLVAGQLAGVEGYVESMGAGLIAGINAARLAMGDEPVEVPRDMMLGSLLAYISAQRGLENPGQSPAASTRPQSATVPVFQPMNANFGLLPRLENPGQSPAAKTRPQSGTVPVFRLRGRDKRSAMAGRALEAARGFALTAKQKRA</sequence>
<dbReference type="InterPro" id="IPR036188">
    <property type="entry name" value="FAD/NAD-bd_sf"/>
</dbReference>
<keyword evidence="5 10" id="KW-0808">Transferase</keyword>
<reference evidence="13" key="1">
    <citation type="submission" date="2019-03" db="EMBL/GenBank/DDBJ databases">
        <title>Lake Tanganyika Metagenome-Assembled Genomes (MAGs).</title>
        <authorList>
            <person name="Tran P."/>
        </authorList>
    </citation>
    <scope>NUCLEOTIDE SEQUENCE</scope>
    <source>
        <strain evidence="13">K_DeepCast_150m_m2_040</strain>
    </source>
</reference>
<name>A0A937XHK7_UNCW3</name>
<evidence type="ECO:0000256" key="2">
    <source>
        <dbReference type="ARBA" id="ARBA00022490"/>
    </source>
</evidence>
<comment type="function">
    <text evidence="10">Catalyzes the folate-dependent formation of 5-methyl-uridine at position 54 (M-5-U54) in all tRNAs.</text>
</comment>
<accession>A0A937XHK7</accession>
<comment type="subcellular location">
    <subcellularLocation>
        <location evidence="10">Cytoplasm</location>
    </subcellularLocation>
</comment>
<evidence type="ECO:0000256" key="5">
    <source>
        <dbReference type="ARBA" id="ARBA00022679"/>
    </source>
</evidence>
<dbReference type="EC" id="2.1.1.74" evidence="10"/>
<evidence type="ECO:0000313" key="13">
    <source>
        <dbReference type="EMBL" id="MBM3331808.1"/>
    </source>
</evidence>
<evidence type="ECO:0000256" key="10">
    <source>
        <dbReference type="HAMAP-Rule" id="MF_01037"/>
    </source>
</evidence>
<evidence type="ECO:0000256" key="11">
    <source>
        <dbReference type="SAM" id="MobiDB-lite"/>
    </source>
</evidence>
<comment type="catalytic activity">
    <reaction evidence="10">
        <text>uridine(54) in tRNA + (6R)-5,10-methylene-5,6,7,8-tetrahydrofolate + NADH + H(+) = 5-methyluridine(54) in tRNA + (6S)-5,6,7,8-tetrahydrofolate + NAD(+)</text>
        <dbReference type="Rhea" id="RHEA:16873"/>
        <dbReference type="Rhea" id="RHEA-COMP:10167"/>
        <dbReference type="Rhea" id="RHEA-COMP:10193"/>
        <dbReference type="ChEBI" id="CHEBI:15378"/>
        <dbReference type="ChEBI" id="CHEBI:15636"/>
        <dbReference type="ChEBI" id="CHEBI:57453"/>
        <dbReference type="ChEBI" id="CHEBI:57540"/>
        <dbReference type="ChEBI" id="CHEBI:57945"/>
        <dbReference type="ChEBI" id="CHEBI:65315"/>
        <dbReference type="ChEBI" id="CHEBI:74447"/>
        <dbReference type="EC" id="2.1.1.74"/>
    </reaction>
</comment>
<evidence type="ECO:0000256" key="1">
    <source>
        <dbReference type="ARBA" id="ARBA00001974"/>
    </source>
</evidence>
<dbReference type="Pfam" id="PF01134">
    <property type="entry name" value="GIDA"/>
    <property type="match status" value="1"/>
</dbReference>
<feature type="binding site" evidence="10">
    <location>
        <begin position="8"/>
        <end position="13"/>
    </location>
    <ligand>
        <name>FAD</name>
        <dbReference type="ChEBI" id="CHEBI:57692"/>
    </ligand>
</feature>
<evidence type="ECO:0000313" key="14">
    <source>
        <dbReference type="Proteomes" id="UP000779900"/>
    </source>
</evidence>
<proteinExistence type="inferred from homology"/>
<keyword evidence="9 10" id="KW-0520">NAD</keyword>
<dbReference type="InterPro" id="IPR002218">
    <property type="entry name" value="MnmG-rel"/>
</dbReference>
<dbReference type="PANTHER" id="PTHR11806:SF2">
    <property type="entry name" value="METHYLENETETRAHYDROFOLATE--TRNA-(URACIL-5-)-METHYLTRANSFERASE TRMFO"/>
    <property type="match status" value="1"/>
</dbReference>
<keyword evidence="3 10" id="KW-0489">Methyltransferase</keyword>
<dbReference type="InterPro" id="IPR004417">
    <property type="entry name" value="TrmFO"/>
</dbReference>
<dbReference type="InterPro" id="IPR040131">
    <property type="entry name" value="MnmG_N"/>
</dbReference>
<evidence type="ECO:0000256" key="8">
    <source>
        <dbReference type="ARBA" id="ARBA00022857"/>
    </source>
</evidence>
<evidence type="ECO:0000256" key="3">
    <source>
        <dbReference type="ARBA" id="ARBA00022603"/>
    </source>
</evidence>
<dbReference type="HAMAP" id="MF_01037">
    <property type="entry name" value="TrmFO"/>
    <property type="match status" value="1"/>
</dbReference>
<keyword evidence="4 10" id="KW-0285">Flavoprotein</keyword>
<evidence type="ECO:0000259" key="12">
    <source>
        <dbReference type="Pfam" id="PF01134"/>
    </source>
</evidence>
<comment type="catalytic activity">
    <reaction evidence="10">
        <text>uridine(54) in tRNA + (6R)-5,10-methylene-5,6,7,8-tetrahydrofolate + NADPH + H(+) = 5-methyluridine(54) in tRNA + (6S)-5,6,7,8-tetrahydrofolate + NADP(+)</text>
        <dbReference type="Rhea" id="RHEA:62372"/>
        <dbReference type="Rhea" id="RHEA-COMP:10167"/>
        <dbReference type="Rhea" id="RHEA-COMP:10193"/>
        <dbReference type="ChEBI" id="CHEBI:15378"/>
        <dbReference type="ChEBI" id="CHEBI:15636"/>
        <dbReference type="ChEBI" id="CHEBI:57453"/>
        <dbReference type="ChEBI" id="CHEBI:57783"/>
        <dbReference type="ChEBI" id="CHEBI:58349"/>
        <dbReference type="ChEBI" id="CHEBI:65315"/>
        <dbReference type="ChEBI" id="CHEBI:74447"/>
        <dbReference type="EC" id="2.1.1.74"/>
    </reaction>
</comment>
<organism evidence="13 14">
    <name type="scientific">candidate division WOR-3 bacterium</name>
    <dbReference type="NCBI Taxonomy" id="2052148"/>
    <lineage>
        <taxon>Bacteria</taxon>
        <taxon>Bacteria division WOR-3</taxon>
    </lineage>
</organism>
<keyword evidence="7 10" id="KW-0274">FAD</keyword>
<comment type="cofactor">
    <cofactor evidence="1 10">
        <name>FAD</name>
        <dbReference type="ChEBI" id="CHEBI:57692"/>
    </cofactor>
</comment>
<dbReference type="GO" id="GO:0047151">
    <property type="term" value="F:tRNA (uracil(54)-C5)-methyltransferase activity, 5,10-methylenetetrahydrofolate-dependent"/>
    <property type="evidence" value="ECO:0007669"/>
    <property type="project" value="UniProtKB-UniRule"/>
</dbReference>
<comment type="caution">
    <text evidence="13">The sequence shown here is derived from an EMBL/GenBank/DDBJ whole genome shotgun (WGS) entry which is preliminary data.</text>
</comment>
<evidence type="ECO:0000256" key="9">
    <source>
        <dbReference type="ARBA" id="ARBA00023027"/>
    </source>
</evidence>
<dbReference type="SUPFAM" id="SSF51905">
    <property type="entry name" value="FAD/NAD(P)-binding domain"/>
    <property type="match status" value="1"/>
</dbReference>
<dbReference type="GO" id="GO:0030488">
    <property type="term" value="P:tRNA methylation"/>
    <property type="evidence" value="ECO:0007669"/>
    <property type="project" value="TreeGrafter"/>
</dbReference>
<feature type="region of interest" description="Disordered" evidence="11">
    <location>
        <begin position="469"/>
        <end position="488"/>
    </location>
</feature>
<evidence type="ECO:0000256" key="6">
    <source>
        <dbReference type="ARBA" id="ARBA00022694"/>
    </source>
</evidence>
<dbReference type="Proteomes" id="UP000779900">
    <property type="component" value="Unassembled WGS sequence"/>
</dbReference>
<comment type="similarity">
    <text evidence="10">Belongs to the MnmG family. TrmFO subfamily.</text>
</comment>
<feature type="domain" description="MnmG N-terminal" evidence="12">
    <location>
        <begin position="4"/>
        <end position="410"/>
    </location>
</feature>
<dbReference type="GO" id="GO:0050660">
    <property type="term" value="F:flavin adenine dinucleotide binding"/>
    <property type="evidence" value="ECO:0007669"/>
    <property type="project" value="UniProtKB-UniRule"/>
</dbReference>
<dbReference type="AlphaFoldDB" id="A0A937XHK7"/>
<gene>
    <name evidence="10" type="primary">trmFO</name>
    <name evidence="13" type="ORF">FJY68_08165</name>
</gene>
<keyword evidence="2 10" id="KW-0963">Cytoplasm</keyword>
<keyword evidence="8 10" id="KW-0521">NADP</keyword>
<dbReference type="EMBL" id="VGIR01000045">
    <property type="protein sequence ID" value="MBM3331808.1"/>
    <property type="molecule type" value="Genomic_DNA"/>
</dbReference>
<evidence type="ECO:0000256" key="7">
    <source>
        <dbReference type="ARBA" id="ARBA00022827"/>
    </source>
</evidence>
<dbReference type="GO" id="GO:0002098">
    <property type="term" value="P:tRNA wobble uridine modification"/>
    <property type="evidence" value="ECO:0007669"/>
    <property type="project" value="TreeGrafter"/>
</dbReference>
<keyword evidence="6 10" id="KW-0819">tRNA processing</keyword>
<protein>
    <recommendedName>
        <fullName evidence="10">Methylenetetrahydrofolate--tRNA-(uracil-5-)-methyltransferase TrmFO</fullName>
        <ecNumber evidence="10">2.1.1.74</ecNumber>
    </recommendedName>
    <alternativeName>
        <fullName evidence="10">Folate-dependent tRNA (uracil-5-)-methyltransferase</fullName>
    </alternativeName>
    <alternativeName>
        <fullName evidence="10">Folate-dependent tRNA(M-5-U54)-methyltransferase</fullName>
    </alternativeName>
</protein>
<dbReference type="GO" id="GO:0005829">
    <property type="term" value="C:cytosol"/>
    <property type="evidence" value="ECO:0007669"/>
    <property type="project" value="TreeGrafter"/>
</dbReference>